<name>A0A837ZW91_9PSEU</name>
<proteinExistence type="predicted"/>
<dbReference type="GO" id="GO:0016491">
    <property type="term" value="F:oxidoreductase activity"/>
    <property type="evidence" value="ECO:0007669"/>
    <property type="project" value="InterPro"/>
</dbReference>
<comment type="caution">
    <text evidence="2">The sequence shown here is derived from an EMBL/GenBank/DDBJ whole genome shotgun (WGS) entry which is preliminary data.</text>
</comment>
<dbReference type="Proteomes" id="UP000582974">
    <property type="component" value="Unassembled WGS sequence"/>
</dbReference>
<dbReference type="RefSeq" id="WP_180891249.1">
    <property type="nucleotide sequence ID" value="NZ_JACCKD010000001.1"/>
</dbReference>
<evidence type="ECO:0000259" key="1">
    <source>
        <dbReference type="Pfam" id="PF09995"/>
    </source>
</evidence>
<dbReference type="Pfam" id="PF09995">
    <property type="entry name" value="MPAB_Lcp_cat"/>
    <property type="match status" value="1"/>
</dbReference>
<keyword evidence="3" id="KW-1185">Reference proteome</keyword>
<sequence>MTHTSQARSTEMDDIIVGASLLAGTANVIMQLGRPGVGYGVVESTVESGQVFRHPVKRTRTTLTYLAVATLGTDTERAHYRRAVNGSHAAVRSGESSPVSYNAFDPELQLWVAACLYKGVEDTCAALLDEPDEDSKDEIYARAAALGTTLQVPAEMWPADRAAFAEYWQRGLEQVSIDDTVRDYLHDLVMLRFLPRAVRVPLAPFHRFVTTGFLPHHFREEMGLTWTPRQQRRFDRLMSVIATVVKRLPRPLRQFPYNLCLADLRRRIRTGRRLV</sequence>
<dbReference type="InterPro" id="IPR018713">
    <property type="entry name" value="MPAB/Lcp_cat_dom"/>
</dbReference>
<dbReference type="PANTHER" id="PTHR36151:SF3">
    <property type="entry name" value="ER-BOUND OXYGENASE MPAB_MPAB'_RUBBER OXYGENASE CATALYTIC DOMAIN-CONTAINING PROTEIN"/>
    <property type="match status" value="1"/>
</dbReference>
<protein>
    <submittedName>
        <fullName evidence="2">DUF2236 domain-containing protein</fullName>
    </submittedName>
</protein>
<evidence type="ECO:0000313" key="2">
    <source>
        <dbReference type="EMBL" id="MBA0124374.1"/>
    </source>
</evidence>
<dbReference type="EMBL" id="JACCKD010000001">
    <property type="protein sequence ID" value="MBA0124374.1"/>
    <property type="molecule type" value="Genomic_DNA"/>
</dbReference>
<accession>A0A837ZW91</accession>
<evidence type="ECO:0000313" key="3">
    <source>
        <dbReference type="Proteomes" id="UP000582974"/>
    </source>
</evidence>
<dbReference type="PANTHER" id="PTHR36151">
    <property type="entry name" value="BLR2777 PROTEIN"/>
    <property type="match status" value="1"/>
</dbReference>
<feature type="domain" description="ER-bound oxygenase mpaB/mpaB'/Rubber oxygenase catalytic" evidence="1">
    <location>
        <begin position="19"/>
        <end position="242"/>
    </location>
</feature>
<dbReference type="AlphaFoldDB" id="A0A837ZW91"/>
<organism evidence="2 3">
    <name type="scientific">Haloechinothrix aidingensis</name>
    <dbReference type="NCBI Taxonomy" id="2752311"/>
    <lineage>
        <taxon>Bacteria</taxon>
        <taxon>Bacillati</taxon>
        <taxon>Actinomycetota</taxon>
        <taxon>Actinomycetes</taxon>
        <taxon>Pseudonocardiales</taxon>
        <taxon>Pseudonocardiaceae</taxon>
        <taxon>Haloechinothrix</taxon>
    </lineage>
</organism>
<reference evidence="2 3" key="1">
    <citation type="submission" date="2020-07" db="EMBL/GenBank/DDBJ databases">
        <title>Genome of Haloechinothrix sp.</title>
        <authorList>
            <person name="Tang S.-K."/>
            <person name="Yang L."/>
            <person name="Zhu W.-Y."/>
        </authorList>
    </citation>
    <scope>NUCLEOTIDE SEQUENCE [LARGE SCALE GENOMIC DNA]</scope>
    <source>
        <strain evidence="2 3">YIM 98757</strain>
    </source>
</reference>
<gene>
    <name evidence="2" type="ORF">H0B56_02330</name>
</gene>